<proteinExistence type="inferred from homology"/>
<dbReference type="InterPro" id="IPR029052">
    <property type="entry name" value="Metallo-depent_PP-like"/>
</dbReference>
<dbReference type="SUPFAM" id="SSF56300">
    <property type="entry name" value="Metallo-dependent phosphatases"/>
    <property type="match status" value="1"/>
</dbReference>
<organism evidence="6">
    <name type="scientific">Candidatus Tenderia electrophaga</name>
    <dbReference type="NCBI Taxonomy" id="1748243"/>
    <lineage>
        <taxon>Bacteria</taxon>
        <taxon>Pseudomonadati</taxon>
        <taxon>Pseudomonadota</taxon>
        <taxon>Gammaproteobacteria</taxon>
        <taxon>Candidatus Tenderiales</taxon>
        <taxon>Candidatus Tenderiaceae</taxon>
        <taxon>Candidatus Tenderia</taxon>
    </lineage>
</organism>
<comment type="caution">
    <text evidence="6">The sequence shown here is derived from an EMBL/GenBank/DDBJ whole genome shotgun (WGS) entry which is preliminary data.</text>
</comment>
<reference evidence="6" key="1">
    <citation type="journal article" date="2020" name="mSystems">
        <title>Genome- and Community-Level Interaction Insights into Carbon Utilization and Element Cycling Functions of Hydrothermarchaeota in Hydrothermal Sediment.</title>
        <authorList>
            <person name="Zhou Z."/>
            <person name="Liu Y."/>
            <person name="Xu W."/>
            <person name="Pan J."/>
            <person name="Luo Z.H."/>
            <person name="Li M."/>
        </authorList>
    </citation>
    <scope>NUCLEOTIDE SEQUENCE [LARGE SCALE GENOMIC DNA]</scope>
    <source>
        <strain evidence="6">HyVt-505</strain>
    </source>
</reference>
<dbReference type="GO" id="GO:0046872">
    <property type="term" value="F:metal ion binding"/>
    <property type="evidence" value="ECO:0007669"/>
    <property type="project" value="UniProtKB-KW"/>
</dbReference>
<dbReference type="GO" id="GO:0016787">
    <property type="term" value="F:hydrolase activity"/>
    <property type="evidence" value="ECO:0007669"/>
    <property type="project" value="UniProtKB-KW"/>
</dbReference>
<keyword evidence="1" id="KW-0479">Metal-binding</keyword>
<gene>
    <name evidence="6" type="ORF">ENJ65_02585</name>
</gene>
<keyword evidence="3" id="KW-0408">Iron</keyword>
<keyword evidence="2" id="KW-0378">Hydrolase</keyword>
<evidence type="ECO:0000256" key="4">
    <source>
        <dbReference type="ARBA" id="ARBA00025742"/>
    </source>
</evidence>
<dbReference type="EMBL" id="DRNF01000164">
    <property type="protein sequence ID" value="HHJ80500.1"/>
    <property type="molecule type" value="Genomic_DNA"/>
</dbReference>
<dbReference type="Gene3D" id="3.60.21.10">
    <property type="match status" value="1"/>
</dbReference>
<protein>
    <submittedName>
        <fullName evidence="6">Phosphodiesterase</fullName>
    </submittedName>
</protein>
<dbReference type="InterPro" id="IPR004843">
    <property type="entry name" value="Calcineurin-like_PHP"/>
</dbReference>
<dbReference type="PANTHER" id="PTHR42988:SF2">
    <property type="entry name" value="CYCLIC NUCLEOTIDE PHOSPHODIESTERASE CBUA0032-RELATED"/>
    <property type="match status" value="1"/>
</dbReference>
<feature type="domain" description="Calcineurin-like phosphoesterase" evidence="5">
    <location>
        <begin position="11"/>
        <end position="95"/>
    </location>
</feature>
<evidence type="ECO:0000256" key="2">
    <source>
        <dbReference type="ARBA" id="ARBA00022801"/>
    </source>
</evidence>
<evidence type="ECO:0000259" key="5">
    <source>
        <dbReference type="Pfam" id="PF00149"/>
    </source>
</evidence>
<dbReference type="InterPro" id="IPR050884">
    <property type="entry name" value="CNP_phosphodiesterase-III"/>
</dbReference>
<dbReference type="Proteomes" id="UP000885832">
    <property type="component" value="Unassembled WGS sequence"/>
</dbReference>
<accession>A0A832J2S4</accession>
<name>A0A832J2S4_9GAMM</name>
<sequence>MTNQGKVIELVQLTDPHLYADTSEGLYGVNSYQSFQAVVAEAVKQPIDLALLTGDLVHDESEQGYKNLRRSLQGLAAPVHVIPGNHDDFAFMQTEFSQGQISCEKQIELGNWQVLMLNSQVPGQVQGHLDEQELAWLE</sequence>
<evidence type="ECO:0000313" key="6">
    <source>
        <dbReference type="EMBL" id="HHJ80500.1"/>
    </source>
</evidence>
<dbReference type="Pfam" id="PF00149">
    <property type="entry name" value="Metallophos"/>
    <property type="match status" value="1"/>
</dbReference>
<evidence type="ECO:0000256" key="3">
    <source>
        <dbReference type="ARBA" id="ARBA00023004"/>
    </source>
</evidence>
<dbReference type="PANTHER" id="PTHR42988">
    <property type="entry name" value="PHOSPHOHYDROLASE"/>
    <property type="match status" value="1"/>
</dbReference>
<dbReference type="AlphaFoldDB" id="A0A832J2S4"/>
<feature type="non-terminal residue" evidence="6">
    <location>
        <position position="138"/>
    </location>
</feature>
<evidence type="ECO:0000256" key="1">
    <source>
        <dbReference type="ARBA" id="ARBA00022723"/>
    </source>
</evidence>
<comment type="similarity">
    <text evidence="4">Belongs to the cyclic nucleotide phosphodiesterase class-III family.</text>
</comment>